<dbReference type="InterPro" id="IPR024300">
    <property type="entry name" value="SipL_SPOCS_dom"/>
</dbReference>
<feature type="domain" description="SipL SPOCS" evidence="1">
    <location>
        <begin position="184"/>
        <end position="264"/>
    </location>
</feature>
<dbReference type="SUPFAM" id="SSF54106">
    <property type="entry name" value="LysM domain"/>
    <property type="match status" value="1"/>
</dbReference>
<dbReference type="AlphaFoldDB" id="A0A7G9WKN6"/>
<dbReference type="RefSeq" id="WP_212508317.1">
    <property type="nucleotide sequence ID" value="NZ_CP060696.1"/>
</dbReference>
<dbReference type="KEGG" id="caml:H6X83_06510"/>
<sequence length="505" mass="56050">MLNREVLSASEVVYDGCQEQPIDLDISLPDYCPDIQRILKCQVLPSISSRSVSGDRLEVEGTCTVRVYYLDAGGTSVHCYETESSYLAAVTLKQPVEQPRIYTMTRVEYVNCRPTSPRRLDIHGAFSVCARVCGRADLEIVASAEDENMEQQTKEFSCNLCSGFSQQPFTVEDTLELSPGKLPAETILRTDVCAVLKTAEPMQGQVMAAGEVRLHILYTGGEENTEPESMEYAMPFTQLLDCEGVTEESTCRVQLAVAGIEIQIHADYTGESSAFETHVHLLSSVTNFQPKSMSALSDVYSRTYELNIARKQKTLESLTGIISDTCSHRFSVQCDSGLTKILDLWNDPCTVTATVDNGQLQFSGKLGICVMALNQENAPFYFERTTEFTCSKPIETQFDTRCSAEGTVLNLSYRLTGGEIELKAEILLTAEVYELQTYKFITDIEEDTARPKEKDTAALCIYFADTGEKLWDIACRYCTSVNAIRDENGLAGDTVETRGMLLIPM</sequence>
<protein>
    <submittedName>
        <fullName evidence="2">DUF3794 domain-containing protein</fullName>
    </submittedName>
</protein>
<dbReference type="Pfam" id="PF12673">
    <property type="entry name" value="SipL"/>
    <property type="match status" value="2"/>
</dbReference>
<proteinExistence type="predicted"/>
<keyword evidence="3" id="KW-1185">Reference proteome</keyword>
<evidence type="ECO:0000259" key="1">
    <source>
        <dbReference type="Pfam" id="PF12673"/>
    </source>
</evidence>
<dbReference type="EMBL" id="CP060696">
    <property type="protein sequence ID" value="QNO19248.1"/>
    <property type="molecule type" value="Genomic_DNA"/>
</dbReference>
<reference evidence="2 3" key="1">
    <citation type="submission" date="2020-08" db="EMBL/GenBank/DDBJ databases">
        <authorList>
            <person name="Ren C."/>
            <person name="Gu Y."/>
            <person name="Xu Y."/>
        </authorList>
    </citation>
    <scope>NUCLEOTIDE SEQUENCE [LARGE SCALE GENOMIC DNA]</scope>
    <source>
        <strain evidence="2 3">LBM18003</strain>
    </source>
</reference>
<accession>A0A7G9WKN6</accession>
<dbReference type="Proteomes" id="UP000516046">
    <property type="component" value="Chromosome"/>
</dbReference>
<gene>
    <name evidence="2" type="ORF">H6X83_06510</name>
</gene>
<name>A0A7G9WKN6_9FIRM</name>
<organism evidence="2 3">
    <name type="scientific">Caproicibacterium amylolyticum</name>
    <dbReference type="NCBI Taxonomy" id="2766537"/>
    <lineage>
        <taxon>Bacteria</taxon>
        <taxon>Bacillati</taxon>
        <taxon>Bacillota</taxon>
        <taxon>Clostridia</taxon>
        <taxon>Eubacteriales</taxon>
        <taxon>Oscillospiraceae</taxon>
        <taxon>Caproicibacterium</taxon>
    </lineage>
</organism>
<evidence type="ECO:0000313" key="2">
    <source>
        <dbReference type="EMBL" id="QNO19248.1"/>
    </source>
</evidence>
<feature type="domain" description="SipL SPOCS" evidence="1">
    <location>
        <begin position="34"/>
        <end position="113"/>
    </location>
</feature>
<dbReference type="InterPro" id="IPR036779">
    <property type="entry name" value="LysM_dom_sf"/>
</dbReference>
<evidence type="ECO:0000313" key="3">
    <source>
        <dbReference type="Proteomes" id="UP000516046"/>
    </source>
</evidence>